<evidence type="ECO:0000256" key="1">
    <source>
        <dbReference type="ARBA" id="ARBA00007913"/>
    </source>
</evidence>
<feature type="compositionally biased region" description="Basic and acidic residues" evidence="6">
    <location>
        <begin position="964"/>
        <end position="978"/>
    </location>
</feature>
<evidence type="ECO:0000313" key="9">
    <source>
        <dbReference type="EMBL" id="EPE08367.1"/>
    </source>
</evidence>
<evidence type="ECO:0000259" key="7">
    <source>
        <dbReference type="Pfam" id="PF13086"/>
    </source>
</evidence>
<dbReference type="PANTHER" id="PTHR43788">
    <property type="entry name" value="DNA2/NAM7 HELICASE FAMILY MEMBER"/>
    <property type="match status" value="1"/>
</dbReference>
<gene>
    <name evidence="9" type="ORF">F503_01150</name>
</gene>
<dbReference type="OMA" id="DEYASIY"/>
<organism evidence="9 10">
    <name type="scientific">Ophiostoma piceae (strain UAMH 11346)</name>
    <name type="common">Sap stain fungus</name>
    <dbReference type="NCBI Taxonomy" id="1262450"/>
    <lineage>
        <taxon>Eukaryota</taxon>
        <taxon>Fungi</taxon>
        <taxon>Dikarya</taxon>
        <taxon>Ascomycota</taxon>
        <taxon>Pezizomycotina</taxon>
        <taxon>Sordariomycetes</taxon>
        <taxon>Sordariomycetidae</taxon>
        <taxon>Ophiostomatales</taxon>
        <taxon>Ophiostomataceae</taxon>
        <taxon>Ophiostoma</taxon>
    </lineage>
</organism>
<dbReference type="Gene3D" id="3.40.50.300">
    <property type="entry name" value="P-loop containing nucleotide triphosphate hydrolases"/>
    <property type="match status" value="2"/>
</dbReference>
<dbReference type="PANTHER" id="PTHR43788:SF8">
    <property type="entry name" value="DNA-BINDING PROTEIN SMUBP-2"/>
    <property type="match status" value="1"/>
</dbReference>
<dbReference type="InterPro" id="IPR041677">
    <property type="entry name" value="DNA2/NAM7_AAA_11"/>
</dbReference>
<reference evidence="9 10" key="1">
    <citation type="journal article" date="2013" name="BMC Genomics">
        <title>The genome and transcriptome of the pine saprophyte Ophiostoma piceae, and a comparison with the bark beetle-associated pine pathogen Grosmannia clavigera.</title>
        <authorList>
            <person name="Haridas S."/>
            <person name="Wang Y."/>
            <person name="Lim L."/>
            <person name="Massoumi Alamouti S."/>
            <person name="Jackman S."/>
            <person name="Docking R."/>
            <person name="Robertson G."/>
            <person name="Birol I."/>
            <person name="Bohlmann J."/>
            <person name="Breuil C."/>
        </authorList>
    </citation>
    <scope>NUCLEOTIDE SEQUENCE [LARGE SCALE GENOMIC DNA]</scope>
    <source>
        <strain evidence="9 10">UAMH 11346</strain>
    </source>
</reference>
<dbReference type="Pfam" id="PF13086">
    <property type="entry name" value="AAA_11"/>
    <property type="match status" value="1"/>
</dbReference>
<evidence type="ECO:0000256" key="4">
    <source>
        <dbReference type="ARBA" id="ARBA00022806"/>
    </source>
</evidence>
<dbReference type="STRING" id="1262450.S3C6E5"/>
<keyword evidence="4" id="KW-0347">Helicase</keyword>
<protein>
    <submittedName>
        <fullName evidence="9">Nonsense-mediated mrna decay protein 1</fullName>
    </submittedName>
</protein>
<dbReference type="GO" id="GO:0043139">
    <property type="term" value="F:5'-3' DNA helicase activity"/>
    <property type="evidence" value="ECO:0007669"/>
    <property type="project" value="TreeGrafter"/>
</dbReference>
<dbReference type="InterPro" id="IPR050534">
    <property type="entry name" value="Coronavir_polyprotein_1ab"/>
</dbReference>
<evidence type="ECO:0000313" key="10">
    <source>
        <dbReference type="Proteomes" id="UP000016923"/>
    </source>
</evidence>
<feature type="region of interest" description="Disordered" evidence="6">
    <location>
        <begin position="930"/>
        <end position="984"/>
    </location>
</feature>
<evidence type="ECO:0000256" key="3">
    <source>
        <dbReference type="ARBA" id="ARBA00022801"/>
    </source>
</evidence>
<dbReference type="GO" id="GO:0005524">
    <property type="term" value="F:ATP binding"/>
    <property type="evidence" value="ECO:0007669"/>
    <property type="project" value="UniProtKB-KW"/>
</dbReference>
<dbReference type="GO" id="GO:0016787">
    <property type="term" value="F:hydrolase activity"/>
    <property type="evidence" value="ECO:0007669"/>
    <property type="project" value="UniProtKB-KW"/>
</dbReference>
<dbReference type="Proteomes" id="UP000016923">
    <property type="component" value="Unassembled WGS sequence"/>
</dbReference>
<evidence type="ECO:0000259" key="8">
    <source>
        <dbReference type="Pfam" id="PF13087"/>
    </source>
</evidence>
<dbReference type="eggNOG" id="KOG1801">
    <property type="taxonomic scope" value="Eukaryota"/>
</dbReference>
<dbReference type="SUPFAM" id="SSF52540">
    <property type="entry name" value="P-loop containing nucleoside triphosphate hydrolases"/>
    <property type="match status" value="1"/>
</dbReference>
<dbReference type="AlphaFoldDB" id="S3C6E5"/>
<name>S3C6E5_OPHP1</name>
<dbReference type="HOGENOM" id="CLU_011691_0_0_1"/>
<dbReference type="VEuPathDB" id="FungiDB:F503_01150"/>
<keyword evidence="3" id="KW-0378">Hydrolase</keyword>
<comment type="similarity">
    <text evidence="1">Belongs to the DNA2/NAM7 helicase family.</text>
</comment>
<keyword evidence="5" id="KW-0067">ATP-binding</keyword>
<evidence type="ECO:0000256" key="2">
    <source>
        <dbReference type="ARBA" id="ARBA00022741"/>
    </source>
</evidence>
<sequence length="984" mass="109986">MATDSIDNVDHADRLRAAMDSYLKRIEGDPQFQEASLKDTALPVLPVLPVLRVLPIDNSSAASRVIVRFESIEEFKGIHQAAAEFEDALEAREIDEFNKGDDAFRAWPLLKVPETDDVDLWVILVEPKPSIATRIPGVGEHCQLRLVDQGIGKVSAWWSAKRVYNNFANASDSKKSWANLLAFNVTLVKSEDDSNAVIKALIPDDCNRQAALETLSLDEDNAAKVGFFFTKSDATFEAEMRSLSKLVKASAVAPVVPPKVDALRSEPNNDAMVQEWLKLTEKLVSEDSIVKLDSKDQDDKIPMHPDALLAPNPNAVQPQQVAAFKYLIDFAEPEFTTNLFRRYPHMIRPDGPGSSIPLYIKKKYMRMNEHQREAYHGLLSNMPCGIAMLPGGPGGGKTDWAMTVIGIMQSKSRAKVLYMLDINDPLDDATAKYIGLIKNAGLGKRAIRMKSFGTELKKSVRVDFVQRRARKNGGSDSIQLENSGEPEVDFSKNFLSLYTQHEAGMPPAPNKTRHQHIIPTLDEAAWNYYEECKSEFKDLTDLLETCNNSALQNRSLRNEIYRLYSAVLHQADFIATTPCVAASAFRRMFRPDLVVLDEAAHARELSGLIAIANFCPKLGWIFIGDHRQTQPTVKSNNTNPYGKQLATSTMERAYMAGVLKYQLLINHRAYGGLERLPSRLIYDGKMISGIPFTKRFPCWARFVRQYLEGMAGQRCLVPRLIVHLEGVGSPVKVGTSWYHAEHTQWTMDRVLELIKDKRFRSAENEGNQGTILLLAPYKAAVAKYQEAIEELAQKYPNLRIPQRVEARTWDSSQGHEADIIAIDYVRGHPTGFMDGMYRFNVGLTRARQGEWHLMHPNMPKCASFAQTKYLSKLYSACNEGTAGFYEGRIANLVWGLPVQFIPPKTSARKPAVDRLQVQAQPGILKVVKDTNTNKATSASSSKVEVKNEPAGRAITPDSTTSGSDLEHSDRVGSMEDSNKPAGWW</sequence>
<evidence type="ECO:0000256" key="5">
    <source>
        <dbReference type="ARBA" id="ARBA00022840"/>
    </source>
</evidence>
<accession>S3C6E5</accession>
<dbReference type="EMBL" id="KE148149">
    <property type="protein sequence ID" value="EPE08367.1"/>
    <property type="molecule type" value="Genomic_DNA"/>
</dbReference>
<feature type="domain" description="DNA2/NAM7 helicase helicase" evidence="7">
    <location>
        <begin position="367"/>
        <end position="636"/>
    </location>
</feature>
<proteinExistence type="inferred from homology"/>
<evidence type="ECO:0000256" key="6">
    <source>
        <dbReference type="SAM" id="MobiDB-lite"/>
    </source>
</evidence>
<keyword evidence="10" id="KW-1185">Reference proteome</keyword>
<dbReference type="Pfam" id="PF13087">
    <property type="entry name" value="AAA_12"/>
    <property type="match status" value="1"/>
</dbReference>
<dbReference type="InterPro" id="IPR027417">
    <property type="entry name" value="P-loop_NTPase"/>
</dbReference>
<keyword evidence="2" id="KW-0547">Nucleotide-binding</keyword>
<feature type="compositionally biased region" description="Low complexity" evidence="6">
    <location>
        <begin position="930"/>
        <end position="942"/>
    </location>
</feature>
<dbReference type="InterPro" id="IPR041679">
    <property type="entry name" value="DNA2/NAM7-like_C"/>
</dbReference>
<dbReference type="OrthoDB" id="6513042at2759"/>
<feature type="domain" description="DNA2/NAM7 helicase-like C-terminal" evidence="8">
    <location>
        <begin position="646"/>
        <end position="849"/>
    </location>
</feature>